<reference evidence="3" key="1">
    <citation type="submission" date="2018-09" db="EMBL/GenBank/DDBJ databases">
        <authorList>
            <person name="Livingstone P.G."/>
            <person name="Whitworth D.E."/>
        </authorList>
    </citation>
    <scope>NUCLEOTIDE SEQUENCE [LARGE SCALE GENOMIC DNA]</scope>
    <source>
        <strain evidence="3">AB050A</strain>
    </source>
</reference>
<name>A0A3A8Q617_9BACT</name>
<feature type="region of interest" description="Disordered" evidence="1">
    <location>
        <begin position="108"/>
        <end position="131"/>
    </location>
</feature>
<proteinExistence type="predicted"/>
<evidence type="ECO:0000313" key="2">
    <source>
        <dbReference type="EMBL" id="RKH64127.1"/>
    </source>
</evidence>
<dbReference type="Proteomes" id="UP000267003">
    <property type="component" value="Unassembled WGS sequence"/>
</dbReference>
<dbReference type="EMBL" id="RAWK01000109">
    <property type="protein sequence ID" value="RKH64127.1"/>
    <property type="molecule type" value="Genomic_DNA"/>
</dbReference>
<protein>
    <submittedName>
        <fullName evidence="2">Uncharacterized protein</fullName>
    </submittedName>
</protein>
<evidence type="ECO:0000256" key="1">
    <source>
        <dbReference type="SAM" id="MobiDB-lite"/>
    </source>
</evidence>
<dbReference type="AlphaFoldDB" id="A0A3A8Q617"/>
<comment type="caution">
    <text evidence="2">The sequence shown here is derived from an EMBL/GenBank/DDBJ whole genome shotgun (WGS) entry which is preliminary data.</text>
</comment>
<feature type="compositionally biased region" description="Acidic residues" evidence="1">
    <location>
        <begin position="113"/>
        <end position="123"/>
    </location>
</feature>
<accession>A0A3A8Q617</accession>
<evidence type="ECO:0000313" key="3">
    <source>
        <dbReference type="Proteomes" id="UP000267003"/>
    </source>
</evidence>
<keyword evidence="3" id="KW-1185">Reference proteome</keyword>
<gene>
    <name evidence="2" type="ORF">D7W81_19200</name>
</gene>
<sequence>MKRNCGTLRENAESFSQANVLVAVLKNSSSESLDAVLATDYVTAREAKKRFTMTMKRASDAFDRLIESLIYFRQLVDHVKGLSSPEQEKLKAAMEDCQKAMLMLGDLRQAQPDDAEATEDIDDSAAPTPAE</sequence>
<organism evidence="2 3">
    <name type="scientific">Corallococcus aberystwythensis</name>
    <dbReference type="NCBI Taxonomy" id="2316722"/>
    <lineage>
        <taxon>Bacteria</taxon>
        <taxon>Pseudomonadati</taxon>
        <taxon>Myxococcota</taxon>
        <taxon>Myxococcia</taxon>
        <taxon>Myxococcales</taxon>
        <taxon>Cystobacterineae</taxon>
        <taxon>Myxococcaceae</taxon>
        <taxon>Corallococcus</taxon>
    </lineage>
</organism>